<evidence type="ECO:0000313" key="5">
    <source>
        <dbReference type="EMBL" id="MBU3855276.1"/>
    </source>
</evidence>
<accession>A0A948TKY8</accession>
<organism evidence="5 6">
    <name type="scientific">Candidatus Phocaeicola excrementipullorum</name>
    <dbReference type="NCBI Taxonomy" id="2838731"/>
    <lineage>
        <taxon>Bacteria</taxon>
        <taxon>Pseudomonadati</taxon>
        <taxon>Bacteroidota</taxon>
        <taxon>Bacteroidia</taxon>
        <taxon>Bacteroidales</taxon>
        <taxon>Bacteroidaceae</taxon>
        <taxon>Phocaeicola</taxon>
    </lineage>
</organism>
<dbReference type="InterPro" id="IPR049053">
    <property type="entry name" value="AFCA-like_C"/>
</dbReference>
<dbReference type="PIRSF" id="PIRSF007663">
    <property type="entry name" value="UCP007663"/>
    <property type="match status" value="1"/>
</dbReference>
<evidence type="ECO:0000256" key="1">
    <source>
        <dbReference type="SAM" id="SignalP"/>
    </source>
</evidence>
<reference evidence="5" key="2">
    <citation type="submission" date="2021-04" db="EMBL/GenBank/DDBJ databases">
        <authorList>
            <person name="Gilroy R."/>
        </authorList>
    </citation>
    <scope>NUCLEOTIDE SEQUENCE</scope>
    <source>
        <strain evidence="5">8470</strain>
    </source>
</reference>
<keyword evidence="1" id="KW-0732">Signal</keyword>
<reference evidence="5" key="1">
    <citation type="journal article" date="2021" name="PeerJ">
        <title>Extensive microbial diversity within the chicken gut microbiome revealed by metagenomics and culture.</title>
        <authorList>
            <person name="Gilroy R."/>
            <person name="Ravi A."/>
            <person name="Getino M."/>
            <person name="Pursley I."/>
            <person name="Horton D.L."/>
            <person name="Alikhan N.F."/>
            <person name="Baker D."/>
            <person name="Gharbi K."/>
            <person name="Hall N."/>
            <person name="Watson M."/>
            <person name="Adriaenssens E.M."/>
            <person name="Foster-Nyarko E."/>
            <person name="Jarju S."/>
            <person name="Secka A."/>
            <person name="Antonio M."/>
            <person name="Oren A."/>
            <person name="Chaudhuri R.R."/>
            <person name="La Ragione R."/>
            <person name="Hildebrand F."/>
            <person name="Pallen M.J."/>
        </authorList>
    </citation>
    <scope>NUCLEOTIDE SEQUENCE</scope>
    <source>
        <strain evidence="5">8470</strain>
    </source>
</reference>
<dbReference type="GO" id="GO:0005975">
    <property type="term" value="P:carbohydrate metabolic process"/>
    <property type="evidence" value="ECO:0007669"/>
    <property type="project" value="InterPro"/>
</dbReference>
<dbReference type="Pfam" id="PF22124">
    <property type="entry name" value="Glyco_hydro_95_cat"/>
    <property type="match status" value="1"/>
</dbReference>
<evidence type="ECO:0000313" key="6">
    <source>
        <dbReference type="Proteomes" id="UP000784286"/>
    </source>
</evidence>
<dbReference type="EMBL" id="JAHLFJ010000020">
    <property type="protein sequence ID" value="MBU3855276.1"/>
    <property type="molecule type" value="Genomic_DNA"/>
</dbReference>
<keyword evidence="5" id="KW-0378">Hydrolase</keyword>
<feature type="domain" description="Glycosyl hydrolase family 95 catalytic" evidence="4">
    <location>
        <begin position="297"/>
        <end position="710"/>
    </location>
</feature>
<dbReference type="GO" id="GO:0004560">
    <property type="term" value="F:alpha-L-fucosidase activity"/>
    <property type="evidence" value="ECO:0007669"/>
    <property type="project" value="InterPro"/>
</dbReference>
<dbReference type="InterPro" id="IPR016518">
    <property type="entry name" value="Alpha-L-fucosidase"/>
</dbReference>
<dbReference type="PANTHER" id="PTHR31084:SF0">
    <property type="entry name" value="ALPHA-L-FUCOSIDASE 2"/>
    <property type="match status" value="1"/>
</dbReference>
<evidence type="ECO:0000259" key="2">
    <source>
        <dbReference type="Pfam" id="PF14498"/>
    </source>
</evidence>
<dbReference type="PANTHER" id="PTHR31084">
    <property type="entry name" value="ALPHA-L-FUCOSIDASE 2"/>
    <property type="match status" value="1"/>
</dbReference>
<dbReference type="SUPFAM" id="SSF48208">
    <property type="entry name" value="Six-hairpin glycosidases"/>
    <property type="match status" value="1"/>
</dbReference>
<dbReference type="Pfam" id="PF21307">
    <property type="entry name" value="Glyco_hydro_95_C"/>
    <property type="match status" value="1"/>
</dbReference>
<gene>
    <name evidence="5" type="ORF">H9928_01715</name>
</gene>
<proteinExistence type="predicted"/>
<dbReference type="InterPro" id="IPR008928">
    <property type="entry name" value="6-hairpin_glycosidase_sf"/>
</dbReference>
<dbReference type="InterPro" id="IPR027414">
    <property type="entry name" value="GH95_N_dom"/>
</dbReference>
<name>A0A948TKY8_9BACT</name>
<protein>
    <submittedName>
        <fullName evidence="5">Glycoside hydrolase family 95 protein</fullName>
    </submittedName>
</protein>
<comment type="caution">
    <text evidence="5">The sequence shown here is derived from an EMBL/GenBank/DDBJ whole genome shotgun (WGS) entry which is preliminary data.</text>
</comment>
<feature type="chain" id="PRO_5037628809" evidence="1">
    <location>
        <begin position="21"/>
        <end position="806"/>
    </location>
</feature>
<feature type="domain" description="Glycosyl hydrolase family 95 N-terminal" evidence="2">
    <location>
        <begin position="28"/>
        <end position="273"/>
    </location>
</feature>
<feature type="signal peptide" evidence="1">
    <location>
        <begin position="1"/>
        <end position="20"/>
    </location>
</feature>
<dbReference type="Pfam" id="PF14498">
    <property type="entry name" value="Glyco_hyd_65N_2"/>
    <property type="match status" value="1"/>
</dbReference>
<dbReference type="InterPro" id="IPR012341">
    <property type="entry name" value="6hp_glycosidase-like_sf"/>
</dbReference>
<evidence type="ECO:0000259" key="4">
    <source>
        <dbReference type="Pfam" id="PF22124"/>
    </source>
</evidence>
<dbReference type="AlphaFoldDB" id="A0A948TKY8"/>
<dbReference type="Gene3D" id="1.50.10.10">
    <property type="match status" value="1"/>
</dbReference>
<dbReference type="Proteomes" id="UP000784286">
    <property type="component" value="Unassembled WGS sequence"/>
</dbReference>
<evidence type="ECO:0000259" key="3">
    <source>
        <dbReference type="Pfam" id="PF21307"/>
    </source>
</evidence>
<dbReference type="InterPro" id="IPR054363">
    <property type="entry name" value="GH95_cat"/>
</dbReference>
<feature type="domain" description="Alpha fucosidase A-like C-terminal" evidence="3">
    <location>
        <begin position="712"/>
        <end position="788"/>
    </location>
</feature>
<sequence>MKNKKAILKLLFLLPLSVLGQTKPSLTLWYDEPAAQWEETLPLGNGRLGMMPDGGIEREHIVLNEISMWSGSEADYRNPKAAESLPAIRQLLLEGKNKEAQELMYTSFVPVKPEKGGTYGAFQMLADMFIDYTYTVPDDSVKNYKRWLDLEESVAYTAFTKGKVRFTREYFVSRNKDVIAILLDSDRPEALSFRITLSRPERGKVKKQNEGELEIAGMLDSGNPGQDGICYAAFAKVIPCGTQSQMQTHSNGTIEVRSADKAWIIVSAATSYLAGNIYRTEAQRLLNDATPPNSLMHIKEEAVKSYRKLFTRAGITLPENKHCAGLPTDKRLEAFQQQDDPSLAALYYNYGRYLLISSTRPGSLPPNLQGLWANEPGTPWNGDYHTNINIQMNHWPIEPGNLAELYQPLIDLVKRLVPSGEESAKAFYGPDAKGWVLHMMTNVWNYTAPGEHPSWGATNTGGAWLCAHLWEHYLYNGDKQYLADIYPILKGASEFFHSTMIREPEHGWLVTAPTSSPENEFYTSKNDRTPISVCMGPTMDIQLVRELYSNVIEAANILQTDSVYASDLQKAIDQLPPHQISSKGYLMEWLKDYEEVDMHHRHVSHLYGLHPGNQISPVKTPKLAEACKQTLERRGDGGTGWSRAWKINFWARLGDGNRAYTLFRNLLYPAYTHANPTQHGSGTFPNLFCSHPPFQIDGNWGGTSGISEMLIQSQDGFISLLPALPDSWDEGRFYGFKVRGGATISVEWTDGKPQKVELVGGWNPCLKLKTPANAQRTLYNGKEINTEEYIKMTLKKDEKVILTFHY</sequence>